<evidence type="ECO:0000256" key="1">
    <source>
        <dbReference type="SAM" id="Phobius"/>
    </source>
</evidence>
<name>A0A1H5WZZ4_9RHOB</name>
<reference evidence="2 3" key="1">
    <citation type="submission" date="2016-10" db="EMBL/GenBank/DDBJ databases">
        <authorList>
            <person name="de Groot N.N."/>
        </authorList>
    </citation>
    <scope>NUCLEOTIDE SEQUENCE [LARGE SCALE GENOMIC DNA]</scope>
    <source>
        <strain evidence="2 3">DSM 26915</strain>
    </source>
</reference>
<evidence type="ECO:0000313" key="2">
    <source>
        <dbReference type="EMBL" id="SEG05028.1"/>
    </source>
</evidence>
<feature type="transmembrane region" description="Helical" evidence="1">
    <location>
        <begin position="12"/>
        <end position="32"/>
    </location>
</feature>
<dbReference type="Proteomes" id="UP000236752">
    <property type="component" value="Unassembled WGS sequence"/>
</dbReference>
<sequence length="131" mass="14839">MQSFFEPNYSVLTFLFFKKFVFFQILLLLSLFRIFTSQAKARLVSFLVFLLASWALITLFAPSLGWYGLPLGRQTALLLGLQNGMLAPVGLSLIFAATAFVPKVKRRTIDWLHIALVLALFATWGATFVDW</sequence>
<feature type="transmembrane region" description="Helical" evidence="1">
    <location>
        <begin position="111"/>
        <end position="129"/>
    </location>
</feature>
<keyword evidence="1" id="KW-0472">Membrane</keyword>
<feature type="transmembrane region" description="Helical" evidence="1">
    <location>
        <begin position="85"/>
        <end position="104"/>
    </location>
</feature>
<dbReference type="EMBL" id="FNUZ01000002">
    <property type="protein sequence ID" value="SEG05028.1"/>
    <property type="molecule type" value="Genomic_DNA"/>
</dbReference>
<proteinExistence type="predicted"/>
<evidence type="ECO:0000313" key="3">
    <source>
        <dbReference type="Proteomes" id="UP000236752"/>
    </source>
</evidence>
<keyword evidence="1" id="KW-1133">Transmembrane helix</keyword>
<keyword evidence="1" id="KW-0812">Transmembrane</keyword>
<accession>A0A1H5WZZ4</accession>
<gene>
    <name evidence="2" type="ORF">SAMN04488045_1659</name>
</gene>
<dbReference type="AlphaFoldDB" id="A0A1H5WZZ4"/>
<keyword evidence="3" id="KW-1185">Reference proteome</keyword>
<organism evidence="2 3">
    <name type="scientific">Thalassococcus halodurans</name>
    <dbReference type="NCBI Taxonomy" id="373675"/>
    <lineage>
        <taxon>Bacteria</taxon>
        <taxon>Pseudomonadati</taxon>
        <taxon>Pseudomonadota</taxon>
        <taxon>Alphaproteobacteria</taxon>
        <taxon>Rhodobacterales</taxon>
        <taxon>Roseobacteraceae</taxon>
        <taxon>Thalassococcus</taxon>
    </lineage>
</organism>
<protein>
    <submittedName>
        <fullName evidence="2">Uncharacterized protein</fullName>
    </submittedName>
</protein>
<feature type="transmembrane region" description="Helical" evidence="1">
    <location>
        <begin position="44"/>
        <end position="65"/>
    </location>
</feature>